<dbReference type="PANTHER" id="PTHR43081:SF17">
    <property type="entry name" value="BLL5647 PROTEIN"/>
    <property type="match status" value="1"/>
</dbReference>
<evidence type="ECO:0000256" key="1">
    <source>
        <dbReference type="ARBA" id="ARBA00004651"/>
    </source>
</evidence>
<dbReference type="InterPro" id="IPR036010">
    <property type="entry name" value="2Fe-2S_ferredoxin-like_sf"/>
</dbReference>
<keyword evidence="4" id="KW-1133">Transmembrane helix</keyword>
<feature type="transmembrane region" description="Helical" evidence="4">
    <location>
        <begin position="180"/>
        <end position="197"/>
    </location>
</feature>
<dbReference type="Pfam" id="PF00211">
    <property type="entry name" value="Guanylate_cyc"/>
    <property type="match status" value="1"/>
</dbReference>
<feature type="transmembrane region" description="Helical" evidence="4">
    <location>
        <begin position="232"/>
        <end position="250"/>
    </location>
</feature>
<comment type="caution">
    <text evidence="7">The sequence shown here is derived from an EMBL/GenBank/DDBJ whole genome shotgun (WGS) entry which is preliminary data.</text>
</comment>
<dbReference type="InterPro" id="IPR034804">
    <property type="entry name" value="SQR/QFR_C/D"/>
</dbReference>
<feature type="transmembrane region" description="Helical" evidence="4">
    <location>
        <begin position="69"/>
        <end position="87"/>
    </location>
</feature>
<sequence>MSEPVRAGAAGNTRRELVVRNMRLVSGLILMAFVVTHLINHALGLISLGTAEQGRHIFLSVWRNPLGTLLFYGAVLVHVALTLLALYRRHTLSMPPREWAQVVLGLAIPLLIAEHVVGTRGLHQLFQAKDTYAFVVEFWSQSAANSIRIVIALLVIWAHGCLGLFFWLRYRPWFPRAAPYLLVLGVLIPVLALLGFSDMSREVAAMESPSLTAIDPDVVPAALAAKDTIDRAVYAAYVALLALVLGARAVRDHLERRNMIEIRYPGGRSVRVAKGCSVLDASRLGGINHYAVCGGRGRCSTCRIRVFEGLADQPEPDPVEARTLLRISAEDDVRLACQLRPTHDLGVAPLLSPLPSNEAPMGAASDPGHEKVVAVMFCDMRSFTAFADQRLPFDVVFLLNRYFGVVGNAVESAGGRLDKFIGDGAMALFGLEGRPDEACREALLAARAIIDGVDRLSEDLSAEFRGHLRVAIGIHVGQAIVGSMGYGRAMSVTAIGDTVNVGSRLEAAAKEFDAAIVVSEAAAKLSGLDLSGFDAREIEIRGRARPLGVYVLRQGATAPAPVAVG</sequence>
<dbReference type="PANTHER" id="PTHR43081">
    <property type="entry name" value="ADENYLATE CYCLASE, TERMINAL-DIFFERENTIATION SPECIFIC-RELATED"/>
    <property type="match status" value="1"/>
</dbReference>
<dbReference type="GO" id="GO:0004016">
    <property type="term" value="F:adenylate cyclase activity"/>
    <property type="evidence" value="ECO:0007669"/>
    <property type="project" value="UniProtKB-ARBA"/>
</dbReference>
<accession>A0A942DWI6</accession>
<dbReference type="RefSeq" id="WP_188254547.1">
    <property type="nucleotide sequence ID" value="NZ_JABVCF010000004.1"/>
</dbReference>
<keyword evidence="2" id="KW-1003">Cell membrane</keyword>
<dbReference type="SUPFAM" id="SSF54292">
    <property type="entry name" value="2Fe-2S ferredoxin-like"/>
    <property type="match status" value="1"/>
</dbReference>
<dbReference type="GO" id="GO:0006171">
    <property type="term" value="P:cAMP biosynthetic process"/>
    <property type="evidence" value="ECO:0007669"/>
    <property type="project" value="TreeGrafter"/>
</dbReference>
<evidence type="ECO:0000313" key="8">
    <source>
        <dbReference type="Proteomes" id="UP000680348"/>
    </source>
</evidence>
<protein>
    <submittedName>
        <fullName evidence="7">Adenylate/guanylate cyclase domain-containing protein</fullName>
    </submittedName>
</protein>
<dbReference type="Proteomes" id="UP000680348">
    <property type="component" value="Unassembled WGS sequence"/>
</dbReference>
<dbReference type="CDD" id="cd07302">
    <property type="entry name" value="CHD"/>
    <property type="match status" value="1"/>
</dbReference>
<keyword evidence="4" id="KW-0812">Transmembrane</keyword>
<comment type="subcellular location">
    <subcellularLocation>
        <location evidence="1">Cell membrane</location>
        <topology evidence="1">Multi-pass membrane protein</topology>
    </subcellularLocation>
</comment>
<feature type="domain" description="2Fe-2S ferredoxin-type" evidence="6">
    <location>
        <begin position="258"/>
        <end position="353"/>
    </location>
</feature>
<keyword evidence="3 4" id="KW-0472">Membrane</keyword>
<dbReference type="PROSITE" id="PS51085">
    <property type="entry name" value="2FE2S_FER_2"/>
    <property type="match status" value="1"/>
</dbReference>
<gene>
    <name evidence="7" type="ORF">KEU06_10300</name>
</gene>
<proteinExistence type="predicted"/>
<dbReference type="PROSITE" id="PS50125">
    <property type="entry name" value="GUANYLATE_CYCLASE_2"/>
    <property type="match status" value="1"/>
</dbReference>
<dbReference type="GO" id="GO:0051536">
    <property type="term" value="F:iron-sulfur cluster binding"/>
    <property type="evidence" value="ECO:0007669"/>
    <property type="project" value="InterPro"/>
</dbReference>
<dbReference type="InterPro" id="IPR029787">
    <property type="entry name" value="Nucleotide_cyclase"/>
</dbReference>
<evidence type="ECO:0000259" key="6">
    <source>
        <dbReference type="PROSITE" id="PS51085"/>
    </source>
</evidence>
<dbReference type="InterPro" id="IPR001041">
    <property type="entry name" value="2Fe-2S_ferredoxin-type"/>
</dbReference>
<feature type="domain" description="Guanylate cyclase" evidence="5">
    <location>
        <begin position="374"/>
        <end position="506"/>
    </location>
</feature>
<reference evidence="7" key="1">
    <citation type="submission" date="2021-04" db="EMBL/GenBank/DDBJ databases">
        <title>Pseudaminobacter soli sp. nov., isolated from paddy soil contaminated by heavy metals.</title>
        <authorList>
            <person name="Zhang K."/>
        </authorList>
    </citation>
    <scope>NUCLEOTIDE SEQUENCE</scope>
    <source>
        <strain evidence="7">19-2017</strain>
    </source>
</reference>
<keyword evidence="8" id="KW-1185">Reference proteome</keyword>
<dbReference type="InterPro" id="IPR050697">
    <property type="entry name" value="Adenylyl/Guanylyl_Cyclase_3/4"/>
</dbReference>
<dbReference type="GO" id="GO:0005886">
    <property type="term" value="C:plasma membrane"/>
    <property type="evidence" value="ECO:0007669"/>
    <property type="project" value="UniProtKB-SubCell"/>
</dbReference>
<evidence type="ECO:0000256" key="3">
    <source>
        <dbReference type="ARBA" id="ARBA00023136"/>
    </source>
</evidence>
<dbReference type="SUPFAM" id="SSF55073">
    <property type="entry name" value="Nucleotide cyclase"/>
    <property type="match status" value="1"/>
</dbReference>
<evidence type="ECO:0000256" key="4">
    <source>
        <dbReference type="SAM" id="Phobius"/>
    </source>
</evidence>
<dbReference type="EMBL" id="JAGWCR010000004">
    <property type="protein sequence ID" value="MBS3648999.1"/>
    <property type="molecule type" value="Genomic_DNA"/>
</dbReference>
<dbReference type="Gene3D" id="3.10.20.30">
    <property type="match status" value="1"/>
</dbReference>
<dbReference type="AlphaFoldDB" id="A0A942DWI6"/>
<feature type="transmembrane region" description="Helical" evidence="4">
    <location>
        <begin position="24"/>
        <end position="49"/>
    </location>
</feature>
<evidence type="ECO:0000256" key="2">
    <source>
        <dbReference type="ARBA" id="ARBA00022475"/>
    </source>
</evidence>
<dbReference type="InterPro" id="IPR001054">
    <property type="entry name" value="A/G_cyclase"/>
</dbReference>
<dbReference type="Gene3D" id="3.30.70.1230">
    <property type="entry name" value="Nucleotide cyclase"/>
    <property type="match status" value="1"/>
</dbReference>
<dbReference type="GO" id="GO:0035556">
    <property type="term" value="P:intracellular signal transduction"/>
    <property type="evidence" value="ECO:0007669"/>
    <property type="project" value="InterPro"/>
</dbReference>
<evidence type="ECO:0000259" key="5">
    <source>
        <dbReference type="PROSITE" id="PS50125"/>
    </source>
</evidence>
<name>A0A942DWI6_9HYPH</name>
<dbReference type="SMART" id="SM00044">
    <property type="entry name" value="CYCc"/>
    <property type="match status" value="1"/>
</dbReference>
<dbReference type="Pfam" id="PF00111">
    <property type="entry name" value="Fer2"/>
    <property type="match status" value="1"/>
</dbReference>
<feature type="transmembrane region" description="Helical" evidence="4">
    <location>
        <begin position="147"/>
        <end position="168"/>
    </location>
</feature>
<dbReference type="SUPFAM" id="SSF81343">
    <property type="entry name" value="Fumarate reductase respiratory complex transmembrane subunits"/>
    <property type="match status" value="1"/>
</dbReference>
<organism evidence="7 8">
    <name type="scientific">Pseudaminobacter soli</name>
    <name type="common">ex Zhang et al. 2022</name>
    <dbReference type="NCBI Taxonomy" id="2831468"/>
    <lineage>
        <taxon>Bacteria</taxon>
        <taxon>Pseudomonadati</taxon>
        <taxon>Pseudomonadota</taxon>
        <taxon>Alphaproteobacteria</taxon>
        <taxon>Hyphomicrobiales</taxon>
        <taxon>Phyllobacteriaceae</taxon>
        <taxon>Pseudaminobacter</taxon>
    </lineage>
</organism>
<evidence type="ECO:0000313" key="7">
    <source>
        <dbReference type="EMBL" id="MBS3648999.1"/>
    </source>
</evidence>
<dbReference type="CDD" id="cd00207">
    <property type="entry name" value="fer2"/>
    <property type="match status" value="1"/>
</dbReference>
<dbReference type="InterPro" id="IPR012675">
    <property type="entry name" value="Beta-grasp_dom_sf"/>
</dbReference>